<dbReference type="Pfam" id="PF04504">
    <property type="entry name" value="GeBP-like_DBD"/>
    <property type="match status" value="1"/>
</dbReference>
<dbReference type="Gramene" id="ESQ56337">
    <property type="protein sequence ID" value="ESQ56337"/>
    <property type="gene ID" value="EUTSA_v10026078mg"/>
</dbReference>
<organism evidence="4 5">
    <name type="scientific">Eutrema salsugineum</name>
    <name type="common">Saltwater cress</name>
    <name type="synonym">Sisymbrium salsugineum</name>
    <dbReference type="NCBI Taxonomy" id="72664"/>
    <lineage>
        <taxon>Eukaryota</taxon>
        <taxon>Viridiplantae</taxon>
        <taxon>Streptophyta</taxon>
        <taxon>Embryophyta</taxon>
        <taxon>Tracheophyta</taxon>
        <taxon>Spermatophyta</taxon>
        <taxon>Magnoliopsida</taxon>
        <taxon>eudicotyledons</taxon>
        <taxon>Gunneridae</taxon>
        <taxon>Pentapetalae</taxon>
        <taxon>rosids</taxon>
        <taxon>malvids</taxon>
        <taxon>Brassicales</taxon>
        <taxon>Brassicaceae</taxon>
        <taxon>Eutremeae</taxon>
        <taxon>Eutrema</taxon>
    </lineage>
</organism>
<evidence type="ECO:0000313" key="5">
    <source>
        <dbReference type="Proteomes" id="UP000030689"/>
    </source>
</evidence>
<name>V4MLB7_EUTSA</name>
<dbReference type="EMBL" id="KI517384">
    <property type="protein sequence ID" value="ESQ56337.1"/>
    <property type="molecule type" value="Genomic_DNA"/>
</dbReference>
<dbReference type="AlphaFoldDB" id="V4MLB7"/>
<dbReference type="InterPro" id="IPR007592">
    <property type="entry name" value="GEBP"/>
</dbReference>
<dbReference type="KEGG" id="eus:EUTSA_v10026078mg"/>
<dbReference type="STRING" id="72664.V4MLB7"/>
<dbReference type="GO" id="GO:0006355">
    <property type="term" value="P:regulation of DNA-templated transcription"/>
    <property type="evidence" value="ECO:0007669"/>
    <property type="project" value="InterPro"/>
</dbReference>
<feature type="region of interest" description="Disordered" evidence="2">
    <location>
        <begin position="1"/>
        <end position="132"/>
    </location>
</feature>
<feature type="compositionally biased region" description="Low complexity" evidence="2">
    <location>
        <begin position="80"/>
        <end position="91"/>
    </location>
</feature>
<proteinExistence type="inferred from homology"/>
<feature type="compositionally biased region" description="Acidic residues" evidence="2">
    <location>
        <begin position="17"/>
        <end position="52"/>
    </location>
</feature>
<dbReference type="PANTHER" id="PTHR31662:SF43">
    <property type="entry name" value="MYB-LIKE DOMAIN-CONTAINING PROTEIN"/>
    <property type="match status" value="1"/>
</dbReference>
<dbReference type="InterPro" id="IPR053932">
    <property type="entry name" value="GeBP-like_DBD"/>
</dbReference>
<keyword evidence="5" id="KW-1185">Reference proteome</keyword>
<evidence type="ECO:0000313" key="4">
    <source>
        <dbReference type="EMBL" id="ESQ56337.1"/>
    </source>
</evidence>
<sequence length="249" mass="27948">MAKKLNPLEDPPTSSSSDEEEVETLSREEEEEEEEVEEEISDDSSSEEEDELMSPVKIPSRKKPKPPSAAVTIAVPGRLSITSGSESSPSKPTEKEVRGSPAIKSGKKRPDEKNSTEVSAKRARKVSEETEKQIVEATKKPLFQRLWTEEDEISLLQGMNDYEADKGYSPYVDMDGFYELALKSISFQASKKQFRDKISFLKKRRLTLCERWALSLLKHLKNKALGIYRFIGFNGEGEAKPLSSNLGIS</sequence>
<evidence type="ECO:0000256" key="2">
    <source>
        <dbReference type="SAM" id="MobiDB-lite"/>
    </source>
</evidence>
<dbReference type="Proteomes" id="UP000030689">
    <property type="component" value="Unassembled WGS sequence"/>
</dbReference>
<reference evidence="4 5" key="1">
    <citation type="journal article" date="2013" name="Front. Plant Sci.">
        <title>The Reference Genome of the Halophytic Plant Eutrema salsugineum.</title>
        <authorList>
            <person name="Yang R."/>
            <person name="Jarvis D.E."/>
            <person name="Chen H."/>
            <person name="Beilstein M.A."/>
            <person name="Grimwood J."/>
            <person name="Jenkins J."/>
            <person name="Shu S."/>
            <person name="Prochnik S."/>
            <person name="Xin M."/>
            <person name="Ma C."/>
            <person name="Schmutz J."/>
            <person name="Wing R.A."/>
            <person name="Mitchell-Olds T."/>
            <person name="Schumaker K.S."/>
            <person name="Wang X."/>
        </authorList>
    </citation>
    <scope>NUCLEOTIDE SEQUENCE [LARGE SCALE GENOMIC DNA]</scope>
</reference>
<gene>
    <name evidence="4" type="ORF">EUTSA_v10026078mg</name>
</gene>
<accession>V4MLB7</accession>
<evidence type="ECO:0000256" key="1">
    <source>
        <dbReference type="ARBA" id="ARBA00010820"/>
    </source>
</evidence>
<dbReference type="GO" id="GO:0005634">
    <property type="term" value="C:nucleus"/>
    <property type="evidence" value="ECO:0007669"/>
    <property type="project" value="TreeGrafter"/>
</dbReference>
<evidence type="ECO:0000259" key="3">
    <source>
        <dbReference type="Pfam" id="PF04504"/>
    </source>
</evidence>
<protein>
    <recommendedName>
        <fullName evidence="3">Glabrous enhancer-binding protein-like DBD domain-containing protein</fullName>
    </recommendedName>
</protein>
<comment type="similarity">
    <text evidence="1">Belongs to the GeBP family.</text>
</comment>
<dbReference type="PANTHER" id="PTHR31662">
    <property type="entry name" value="BNAANNG10740D PROTEIN-RELATED"/>
    <property type="match status" value="1"/>
</dbReference>
<feature type="domain" description="Glabrous enhancer-binding protein-like DBD" evidence="3">
    <location>
        <begin position="143"/>
        <end position="204"/>
    </location>
</feature>